<protein>
    <submittedName>
        <fullName evidence="1">Uncharacterized protein</fullName>
    </submittedName>
</protein>
<gene>
    <name evidence="1" type="ORF">EZS28_055130</name>
</gene>
<proteinExistence type="predicted"/>
<reference evidence="1 2" key="1">
    <citation type="submission" date="2019-03" db="EMBL/GenBank/DDBJ databases">
        <title>Single cell metagenomics reveals metabolic interactions within the superorganism composed of flagellate Streblomastix strix and complex community of Bacteroidetes bacteria on its surface.</title>
        <authorList>
            <person name="Treitli S.C."/>
            <person name="Kolisko M."/>
            <person name="Husnik F."/>
            <person name="Keeling P."/>
            <person name="Hampl V."/>
        </authorList>
    </citation>
    <scope>NUCLEOTIDE SEQUENCE [LARGE SCALE GENOMIC DNA]</scope>
    <source>
        <strain evidence="1">ST1C</strain>
    </source>
</reference>
<comment type="caution">
    <text evidence="1">The sequence shown here is derived from an EMBL/GenBank/DDBJ whole genome shotgun (WGS) entry which is preliminary data.</text>
</comment>
<dbReference type="EMBL" id="SNRW01046680">
    <property type="protein sequence ID" value="KAA6317253.1"/>
    <property type="molecule type" value="Genomic_DNA"/>
</dbReference>
<feature type="non-terminal residue" evidence="1">
    <location>
        <position position="132"/>
    </location>
</feature>
<accession>A0A5J4Q9L5</accession>
<evidence type="ECO:0000313" key="2">
    <source>
        <dbReference type="Proteomes" id="UP000324800"/>
    </source>
</evidence>
<evidence type="ECO:0000313" key="1">
    <source>
        <dbReference type="EMBL" id="KAA6317253.1"/>
    </source>
</evidence>
<name>A0A5J4Q9L5_9EUKA</name>
<organism evidence="1 2">
    <name type="scientific">Streblomastix strix</name>
    <dbReference type="NCBI Taxonomy" id="222440"/>
    <lineage>
        <taxon>Eukaryota</taxon>
        <taxon>Metamonada</taxon>
        <taxon>Preaxostyla</taxon>
        <taxon>Oxymonadida</taxon>
        <taxon>Streblomastigidae</taxon>
        <taxon>Streblomastix</taxon>
    </lineage>
</organism>
<dbReference type="AlphaFoldDB" id="A0A5J4Q9L5"/>
<sequence>MCFQIADGVNQQNLFVLTLALNVEQETSGIPNVLIKETIKDHIRRWMLKGFELIPIGKDDEGQYWPGFGPGVPHAIDWRKSKQRGQTPSMDDIRAFWREHNFELRMACVKKEYDSVYDSETLQPAKITRQEF</sequence>
<dbReference type="Proteomes" id="UP000324800">
    <property type="component" value="Unassembled WGS sequence"/>
</dbReference>